<dbReference type="InterPro" id="IPR050113">
    <property type="entry name" value="Ub_conjugating_enzyme"/>
</dbReference>
<dbReference type="UniPathway" id="UPA00143"/>
<name>A0A6G6AB57_9VIRU</name>
<evidence type="ECO:0000256" key="4">
    <source>
        <dbReference type="ARBA" id="ARBA00031729"/>
    </source>
</evidence>
<accession>A0A6G6AB57</accession>
<protein>
    <recommendedName>
        <fullName evidence="2">E2 ubiquitin-conjugating enzyme</fullName>
        <ecNumber evidence="2">2.3.2.23</ecNumber>
    </recommendedName>
    <alternativeName>
        <fullName evidence="4">Ubiquitin carrier protein</fullName>
    </alternativeName>
    <alternativeName>
        <fullName evidence="3">Ubiquitin-protein ligase</fullName>
    </alternativeName>
</protein>
<evidence type="ECO:0000259" key="5">
    <source>
        <dbReference type="PROSITE" id="PS50127"/>
    </source>
</evidence>
<dbReference type="GO" id="GO:0061631">
    <property type="term" value="F:ubiquitin conjugating enzyme activity"/>
    <property type="evidence" value="ECO:0007669"/>
    <property type="project" value="UniProtKB-EC"/>
</dbReference>
<reference evidence="6" key="1">
    <citation type="submission" date="2019-07" db="EMBL/GenBank/DDBJ databases">
        <title>The discovery of a new lineage B mimivirus raises questions about particles surface fibrils.</title>
        <authorList>
            <person name="Silva L.K.S."/>
            <person name="Rodrigues R.A.L."/>
            <person name="Andrade A.C.S.P."/>
            <person name="Hikida H."/>
            <person name="Andreani J."/>
            <person name="Levasseur A."/>
            <person name="La Scola B."/>
            <person name="Abrahao J.S."/>
        </authorList>
    </citation>
    <scope>NUCLEOTIDE SEQUENCE</scope>
    <source>
        <strain evidence="6">B60</strain>
    </source>
</reference>
<evidence type="ECO:0000256" key="3">
    <source>
        <dbReference type="ARBA" id="ARBA00030012"/>
    </source>
</evidence>
<dbReference type="SUPFAM" id="SSF54495">
    <property type="entry name" value="UBC-like"/>
    <property type="match status" value="1"/>
</dbReference>
<dbReference type="PROSITE" id="PS50127">
    <property type="entry name" value="UBC_2"/>
    <property type="match status" value="1"/>
</dbReference>
<dbReference type="GO" id="GO:0016567">
    <property type="term" value="P:protein ubiquitination"/>
    <property type="evidence" value="ECO:0007669"/>
    <property type="project" value="UniProtKB-UniPathway"/>
</dbReference>
<comment type="pathway">
    <text evidence="1">Protein modification; protein ubiquitination.</text>
</comment>
<sequence length="174" mass="20352">MKKNKYINKSITINIIILMNPSNIRRIQNELKIIEKEKEKHGNLFTVDMINDNVYNWKACIKGPENSLYDNYKFDLDIQIPNDYPYSPPKVKFITPIKHMNINDKGDICLNILKKDGWSASQNIISILLSIIVLLDQPNSDDPFNSELAQLYRNNLKLYQDTIKNFCKKNSSIW</sequence>
<proteinExistence type="predicted"/>
<evidence type="ECO:0000256" key="1">
    <source>
        <dbReference type="ARBA" id="ARBA00004906"/>
    </source>
</evidence>
<dbReference type="EC" id="2.3.2.23" evidence="2"/>
<dbReference type="EMBL" id="MN175499">
    <property type="protein sequence ID" value="QID06064.1"/>
    <property type="molecule type" value="Genomic_DNA"/>
</dbReference>
<evidence type="ECO:0000256" key="2">
    <source>
        <dbReference type="ARBA" id="ARBA00012486"/>
    </source>
</evidence>
<dbReference type="InterPro" id="IPR016135">
    <property type="entry name" value="UBQ-conjugating_enzyme/RWD"/>
</dbReference>
<dbReference type="InterPro" id="IPR000608">
    <property type="entry name" value="UBC"/>
</dbReference>
<feature type="domain" description="UBC core" evidence="5">
    <location>
        <begin position="22"/>
        <end position="172"/>
    </location>
</feature>
<dbReference type="PANTHER" id="PTHR24067">
    <property type="entry name" value="UBIQUITIN-CONJUGATING ENZYME E2"/>
    <property type="match status" value="1"/>
</dbReference>
<dbReference type="Pfam" id="PF00179">
    <property type="entry name" value="UQ_con"/>
    <property type="match status" value="1"/>
</dbReference>
<dbReference type="SMART" id="SM00212">
    <property type="entry name" value="UBCc"/>
    <property type="match status" value="1"/>
</dbReference>
<dbReference type="Gene3D" id="3.10.110.10">
    <property type="entry name" value="Ubiquitin Conjugating Enzyme"/>
    <property type="match status" value="1"/>
</dbReference>
<evidence type="ECO:0000313" key="6">
    <source>
        <dbReference type="EMBL" id="QID06064.1"/>
    </source>
</evidence>
<organism evidence="6">
    <name type="scientific">Borely moumouvirus</name>
    <dbReference type="NCBI Taxonomy" id="2712067"/>
    <lineage>
        <taxon>Viruses</taxon>
        <taxon>Varidnaviria</taxon>
        <taxon>Bamfordvirae</taxon>
        <taxon>Nucleocytoviricota</taxon>
        <taxon>Megaviricetes</taxon>
        <taxon>Imitervirales</taxon>
        <taxon>Mimiviridae</taxon>
        <taxon>Megamimivirinae</taxon>
        <taxon>Moumouvirus</taxon>
    </lineage>
</organism>